<dbReference type="InterPro" id="IPR016158">
    <property type="entry name" value="Cullin_homology"/>
</dbReference>
<dbReference type="Gene3D" id="1.10.10.10">
    <property type="entry name" value="Winged helix-like DNA-binding domain superfamily/Winged helix DNA-binding domain"/>
    <property type="match status" value="2"/>
</dbReference>
<dbReference type="Pfam" id="PF10557">
    <property type="entry name" value="Cullin_Nedd8"/>
    <property type="match status" value="1"/>
</dbReference>
<evidence type="ECO:0000256" key="2">
    <source>
        <dbReference type="ARBA" id="ARBA00022843"/>
    </source>
</evidence>
<dbReference type="SUPFAM" id="SSF74788">
    <property type="entry name" value="Cullin repeat-like"/>
    <property type="match status" value="1"/>
</dbReference>
<evidence type="ECO:0000256" key="3">
    <source>
        <dbReference type="PROSITE-ProRule" id="PRU00330"/>
    </source>
</evidence>
<dbReference type="InterPro" id="IPR059120">
    <property type="entry name" value="Cullin-like_AB"/>
</dbReference>
<evidence type="ECO:0000259" key="5">
    <source>
        <dbReference type="PROSITE" id="PS50069"/>
    </source>
</evidence>
<dbReference type="PROSITE" id="PS01256">
    <property type="entry name" value="CULLIN_1"/>
    <property type="match status" value="1"/>
</dbReference>
<comment type="similarity">
    <text evidence="1 3 4">Belongs to the cullin family.</text>
</comment>
<dbReference type="InterPro" id="IPR016159">
    <property type="entry name" value="Cullin_repeat-like_dom_sf"/>
</dbReference>
<accession>A0ABP1S9G0</accession>
<name>A0ABP1S9G0_9HEXA</name>
<gene>
    <name evidence="6" type="ORF">ODALV1_LOCUS31315</name>
</gene>
<dbReference type="Proteomes" id="UP001642540">
    <property type="component" value="Unassembled WGS sequence"/>
</dbReference>
<dbReference type="InterPro" id="IPR036388">
    <property type="entry name" value="WH-like_DNA-bd_sf"/>
</dbReference>
<evidence type="ECO:0000256" key="1">
    <source>
        <dbReference type="ARBA" id="ARBA00006019"/>
    </source>
</evidence>
<dbReference type="SMART" id="SM00884">
    <property type="entry name" value="Cullin_Nedd8"/>
    <property type="match status" value="1"/>
</dbReference>
<dbReference type="SUPFAM" id="SSF75632">
    <property type="entry name" value="Cullin homology domain"/>
    <property type="match status" value="1"/>
</dbReference>
<evidence type="ECO:0000313" key="6">
    <source>
        <dbReference type="EMBL" id="CAL8148075.1"/>
    </source>
</evidence>
<feature type="domain" description="Cullin family profile" evidence="5">
    <location>
        <begin position="405"/>
        <end position="634"/>
    </location>
</feature>
<dbReference type="InterPro" id="IPR045093">
    <property type="entry name" value="Cullin"/>
</dbReference>
<dbReference type="SUPFAM" id="SSF46785">
    <property type="entry name" value="Winged helix' DNA-binding domain"/>
    <property type="match status" value="1"/>
</dbReference>
<sequence length="759" mass="87765">MSLRPKHVNFDETWGTLRRTIEGVVTLSKVPRVEWNDRFTDVYTLCVAHPEPYTNQLYSETQTFLRKHVQALRTEIEKYESNSSLLKVYYDMWVKYSQGVEYLNKLYSYLNQQHVKKSKLSEADITYGGVTDMPGHMIEIGELGLEIWRQDMLEKIQDTLIELVLEAIRSDRRGDTAVSTTIVNGVVHSFVAVEDPKHRIPGDPHTHLTVCHPFSASPTFYEKAFEAPFLQDTGRYYQQEASKLITTCSVSEYMEKVIQKLNEEDMRARRYLHASSYGKLSSECHRRLVSDHLSALHSECRIMVENDRRQDLTNTYGLLKPLASGLNVLADTLEAHIKKEGLEAVGNLKPETAHMDFVESIILLYKKYKDIVNTVFKSDQMFISSLDKACTAVINFRQCTKNPCRSPELLAKYCDALLKKSTKGYSETEVDEKLSQSIIIFRYIDDKDVFQKFYSRNLARRLINHLSHSMDAEEAMINRLKQACGYEFTNKLHRMFTDVSVSSDLNNKFNDYLTKEGIKLPISFSIMVLQAGAWPLQQNPSPFAIPQILESSVQKFETFYGRQFNGRKLTWLHHLSSCDVKLSYTKKPYFIIMQTFQIAVLTSFETCDEMVYRDIREATRLTDDQFVRHLQSLIECKLLECDDKEFTQDSIIKLNKGYSNKRAKFRISGAVQKETPQEVEQTHVSVEEDRKIFIQAAIVRIMKSRKVIKHNVLIQEVLQLSNGRFSPTISVIKKCIETLIERAYLERTPNSADEYSYVA</sequence>
<reference evidence="6 7" key="1">
    <citation type="submission" date="2024-08" db="EMBL/GenBank/DDBJ databases">
        <authorList>
            <person name="Cucini C."/>
            <person name="Frati F."/>
        </authorList>
    </citation>
    <scope>NUCLEOTIDE SEQUENCE [LARGE SCALE GENOMIC DNA]</scope>
</reference>
<dbReference type="InterPro" id="IPR036390">
    <property type="entry name" value="WH_DNA-bd_sf"/>
</dbReference>
<dbReference type="PROSITE" id="PS50069">
    <property type="entry name" value="CULLIN_2"/>
    <property type="match status" value="1"/>
</dbReference>
<dbReference type="EMBL" id="CAXLJM020000166">
    <property type="protein sequence ID" value="CAL8148075.1"/>
    <property type="molecule type" value="Genomic_DNA"/>
</dbReference>
<keyword evidence="7" id="KW-1185">Reference proteome</keyword>
<dbReference type="InterPro" id="IPR019559">
    <property type="entry name" value="Cullin_neddylation_domain"/>
</dbReference>
<dbReference type="InterPro" id="IPR001373">
    <property type="entry name" value="Cullin_N"/>
</dbReference>
<dbReference type="InterPro" id="IPR016157">
    <property type="entry name" value="Cullin_CS"/>
</dbReference>
<dbReference type="Pfam" id="PF00888">
    <property type="entry name" value="Cullin"/>
    <property type="match status" value="1"/>
</dbReference>
<proteinExistence type="inferred from homology"/>
<dbReference type="Gene3D" id="1.20.1310.10">
    <property type="entry name" value="Cullin Repeats"/>
    <property type="match status" value="4"/>
</dbReference>
<evidence type="ECO:0000256" key="4">
    <source>
        <dbReference type="RuleBase" id="RU003829"/>
    </source>
</evidence>
<evidence type="ECO:0000313" key="7">
    <source>
        <dbReference type="Proteomes" id="UP001642540"/>
    </source>
</evidence>
<dbReference type="SMART" id="SM00182">
    <property type="entry name" value="CULLIN"/>
    <property type="match status" value="1"/>
</dbReference>
<organism evidence="6 7">
    <name type="scientific">Orchesella dallaii</name>
    <dbReference type="NCBI Taxonomy" id="48710"/>
    <lineage>
        <taxon>Eukaryota</taxon>
        <taxon>Metazoa</taxon>
        <taxon>Ecdysozoa</taxon>
        <taxon>Arthropoda</taxon>
        <taxon>Hexapoda</taxon>
        <taxon>Collembola</taxon>
        <taxon>Entomobryomorpha</taxon>
        <taxon>Entomobryoidea</taxon>
        <taxon>Orchesellidae</taxon>
        <taxon>Orchesellinae</taxon>
        <taxon>Orchesella</taxon>
    </lineage>
</organism>
<comment type="caution">
    <text evidence="6">The sequence shown here is derived from an EMBL/GenBank/DDBJ whole genome shotgun (WGS) entry which is preliminary data.</text>
</comment>
<dbReference type="Pfam" id="PF26557">
    <property type="entry name" value="Cullin_AB"/>
    <property type="match status" value="1"/>
</dbReference>
<dbReference type="Gene3D" id="4.10.1030.10">
    <property type="entry name" value="Ring Box Chain A, domain 5"/>
    <property type="match status" value="1"/>
</dbReference>
<protein>
    <recommendedName>
        <fullName evidence="5">Cullin family profile domain-containing protein</fullName>
    </recommendedName>
</protein>
<dbReference type="PANTHER" id="PTHR11932">
    <property type="entry name" value="CULLIN"/>
    <property type="match status" value="1"/>
</dbReference>
<dbReference type="InterPro" id="IPR036317">
    <property type="entry name" value="Cullin_homology_sf"/>
</dbReference>
<keyword evidence="2" id="KW-0832">Ubl conjugation</keyword>